<dbReference type="PATRIC" id="fig|742817.3.peg.573"/>
<accession>H1DE54</accession>
<dbReference type="GeneID" id="98068185"/>
<dbReference type="InterPro" id="IPR038625">
    <property type="entry name" value="R_equi_Vir_sf"/>
</dbReference>
<protein>
    <submittedName>
        <fullName evidence="1">Uncharacterized protein</fullName>
    </submittedName>
</protein>
<organism evidence="1 2">
    <name type="scientific">Odoribacter laneus YIT 12061</name>
    <dbReference type="NCBI Taxonomy" id="742817"/>
    <lineage>
        <taxon>Bacteria</taxon>
        <taxon>Pseudomonadati</taxon>
        <taxon>Bacteroidota</taxon>
        <taxon>Bacteroidia</taxon>
        <taxon>Bacteroidales</taxon>
        <taxon>Odoribacteraceae</taxon>
        <taxon>Odoribacter</taxon>
    </lineage>
</organism>
<sequence length="158" mass="16705">MRNLQVGSIEFYQACKEATIKAYEGKVSKDTLDGIVKLIPNPAANGTSVSCAGDVNLTAAFIYGTVECKLPSKNKTFQGEHWGIGLAGFRASGIFYSAYSNWDAVFDNATAYHVQCLGAAAGIVQVNWFNKDGVPVAQFNGIAGGLGVMQVGGKGSWK</sequence>
<dbReference type="Gene3D" id="2.40.128.480">
    <property type="entry name" value="Rhodococcus equi virulence-associated protein"/>
    <property type="match status" value="1"/>
</dbReference>
<proteinExistence type="predicted"/>
<name>H1DE54_9BACT</name>
<dbReference type="AlphaFoldDB" id="H1DE54"/>
<dbReference type="EMBL" id="ADMC01000005">
    <property type="protein sequence ID" value="EHP50851.1"/>
    <property type="molecule type" value="Genomic_DNA"/>
</dbReference>
<dbReference type="RefSeq" id="WP_009135694.1">
    <property type="nucleotide sequence ID" value="NZ_JH594596.1"/>
</dbReference>
<evidence type="ECO:0000313" key="2">
    <source>
        <dbReference type="Proteomes" id="UP000004892"/>
    </source>
</evidence>
<dbReference type="HOGENOM" id="CLU_1668089_0_0_10"/>
<dbReference type="Proteomes" id="UP000004892">
    <property type="component" value="Unassembled WGS sequence"/>
</dbReference>
<evidence type="ECO:0000313" key="1">
    <source>
        <dbReference type="EMBL" id="EHP50851.1"/>
    </source>
</evidence>
<gene>
    <name evidence="1" type="ORF">HMPREF9449_00540</name>
</gene>
<reference evidence="1 2" key="1">
    <citation type="submission" date="2012-01" db="EMBL/GenBank/DDBJ databases">
        <title>The Genome Sequence of Odoribacter laneus YIT 12061.</title>
        <authorList>
            <consortium name="The Broad Institute Genome Sequencing Platform"/>
            <person name="Earl A."/>
            <person name="Ward D."/>
            <person name="Feldgarden M."/>
            <person name="Gevers D."/>
            <person name="Morotomi M."/>
            <person name="Young S.K."/>
            <person name="Zeng Q."/>
            <person name="Gargeya S."/>
            <person name="Fitzgerald M."/>
            <person name="Haas B."/>
            <person name="Abouelleil A."/>
            <person name="Alvarado L."/>
            <person name="Arachchi H.M."/>
            <person name="Berlin A."/>
            <person name="Chapman S.B."/>
            <person name="Gearin G."/>
            <person name="Goldberg J."/>
            <person name="Griggs A."/>
            <person name="Gujja S."/>
            <person name="Hansen M."/>
            <person name="Heiman D."/>
            <person name="Howarth C."/>
            <person name="Larimer J."/>
            <person name="Lui A."/>
            <person name="MacDonald P.J.P."/>
            <person name="McCowen C."/>
            <person name="Montmayeur A."/>
            <person name="Murphy C."/>
            <person name="Neiman D."/>
            <person name="Pearson M."/>
            <person name="Priest M."/>
            <person name="Roberts A."/>
            <person name="Saif S."/>
            <person name="Shea T."/>
            <person name="Sisk P."/>
            <person name="Stolte C."/>
            <person name="Sykes S."/>
            <person name="Wortman J."/>
            <person name="Nusbaum C."/>
            <person name="Birren B."/>
        </authorList>
    </citation>
    <scope>NUCLEOTIDE SEQUENCE [LARGE SCALE GENOMIC DNA]</scope>
    <source>
        <strain evidence="1 2">YIT 12061</strain>
    </source>
</reference>
<keyword evidence="2" id="KW-1185">Reference proteome</keyword>
<comment type="caution">
    <text evidence="1">The sequence shown here is derived from an EMBL/GenBank/DDBJ whole genome shotgun (WGS) entry which is preliminary data.</text>
</comment>